<organism evidence="4 5">
    <name type="scientific">Citrus sinensis</name>
    <name type="common">Sweet orange</name>
    <name type="synonym">Citrus aurantium var. sinensis</name>
    <dbReference type="NCBI Taxonomy" id="2711"/>
    <lineage>
        <taxon>Eukaryota</taxon>
        <taxon>Viridiplantae</taxon>
        <taxon>Streptophyta</taxon>
        <taxon>Embryophyta</taxon>
        <taxon>Tracheophyta</taxon>
        <taxon>Spermatophyta</taxon>
        <taxon>Magnoliopsida</taxon>
        <taxon>eudicotyledons</taxon>
        <taxon>Gunneridae</taxon>
        <taxon>Pentapetalae</taxon>
        <taxon>rosids</taxon>
        <taxon>malvids</taxon>
        <taxon>Sapindales</taxon>
        <taxon>Rutaceae</taxon>
        <taxon>Aurantioideae</taxon>
        <taxon>Citrus</taxon>
    </lineage>
</organism>
<dbReference type="AlphaFoldDB" id="A0A067GJ61"/>
<feature type="repeat" description="PPR" evidence="3">
    <location>
        <begin position="250"/>
        <end position="284"/>
    </location>
</feature>
<feature type="repeat" description="PPR" evidence="3">
    <location>
        <begin position="215"/>
        <end position="249"/>
    </location>
</feature>
<dbReference type="SMR" id="A0A067GJ61"/>
<dbReference type="eggNOG" id="KOG4197">
    <property type="taxonomic scope" value="Eukaryota"/>
</dbReference>
<evidence type="ECO:0000313" key="5">
    <source>
        <dbReference type="Proteomes" id="UP000027120"/>
    </source>
</evidence>
<keyword evidence="5" id="KW-1185">Reference proteome</keyword>
<evidence type="ECO:0000256" key="2">
    <source>
        <dbReference type="ARBA" id="ARBA00022737"/>
    </source>
</evidence>
<feature type="repeat" description="PPR" evidence="3">
    <location>
        <begin position="180"/>
        <end position="214"/>
    </location>
</feature>
<evidence type="ECO:0008006" key="6">
    <source>
        <dbReference type="Google" id="ProtNLM"/>
    </source>
</evidence>
<dbReference type="EMBL" id="KK784882">
    <property type="protein sequence ID" value="KDO75487.1"/>
    <property type="molecule type" value="Genomic_DNA"/>
</dbReference>
<evidence type="ECO:0000256" key="1">
    <source>
        <dbReference type="ARBA" id="ARBA00007626"/>
    </source>
</evidence>
<feature type="non-terminal residue" evidence="4">
    <location>
        <position position="1"/>
    </location>
</feature>
<dbReference type="Pfam" id="PF01535">
    <property type="entry name" value="PPR"/>
    <property type="match status" value="1"/>
</dbReference>
<reference evidence="4 5" key="1">
    <citation type="submission" date="2014-04" db="EMBL/GenBank/DDBJ databases">
        <authorList>
            <consortium name="International Citrus Genome Consortium"/>
            <person name="Gmitter F."/>
            <person name="Chen C."/>
            <person name="Farmerie W."/>
            <person name="Harkins T."/>
            <person name="Desany B."/>
            <person name="Mohiuddin M."/>
            <person name="Kodira C."/>
            <person name="Borodovsky M."/>
            <person name="Lomsadze A."/>
            <person name="Burns P."/>
            <person name="Jenkins J."/>
            <person name="Prochnik S."/>
            <person name="Shu S."/>
            <person name="Chapman J."/>
            <person name="Pitluck S."/>
            <person name="Schmutz J."/>
            <person name="Rokhsar D."/>
        </authorList>
    </citation>
    <scope>NUCLEOTIDE SEQUENCE</scope>
</reference>
<dbReference type="Pfam" id="PF13041">
    <property type="entry name" value="PPR_2"/>
    <property type="match status" value="2"/>
</dbReference>
<dbReference type="PANTHER" id="PTHR47939:SF9">
    <property type="entry name" value="(WILD MALAYSIAN BANANA) HYPOTHETICAL PROTEIN"/>
    <property type="match status" value="1"/>
</dbReference>
<keyword evidence="2" id="KW-0677">Repeat</keyword>
<dbReference type="STRING" id="2711.A0A067GJ61"/>
<evidence type="ECO:0000256" key="3">
    <source>
        <dbReference type="PROSITE-ProRule" id="PRU00708"/>
    </source>
</evidence>
<feature type="repeat" description="PPR" evidence="3">
    <location>
        <begin position="320"/>
        <end position="354"/>
    </location>
</feature>
<dbReference type="PROSITE" id="PS51375">
    <property type="entry name" value="PPR"/>
    <property type="match status" value="5"/>
</dbReference>
<dbReference type="InterPro" id="IPR050667">
    <property type="entry name" value="PPR-containing_protein"/>
</dbReference>
<evidence type="ECO:0000313" key="4">
    <source>
        <dbReference type="EMBL" id="KDO75487.1"/>
    </source>
</evidence>
<proteinExistence type="inferred from homology"/>
<dbReference type="InterPro" id="IPR002885">
    <property type="entry name" value="PPR_rpt"/>
</dbReference>
<comment type="similarity">
    <text evidence="1">Belongs to the PPR family. P subfamily.</text>
</comment>
<dbReference type="PaxDb" id="2711-XP_006468012.1"/>
<dbReference type="GO" id="GO:0003729">
    <property type="term" value="F:mRNA binding"/>
    <property type="evidence" value="ECO:0000318"/>
    <property type="project" value="GO_Central"/>
</dbReference>
<dbReference type="NCBIfam" id="TIGR00756">
    <property type="entry name" value="PPR"/>
    <property type="match status" value="3"/>
</dbReference>
<name>A0A067GJ61_CITSI</name>
<dbReference type="PANTHER" id="PTHR47939">
    <property type="entry name" value="MEMBRANE-ASSOCIATED SALT-INDUCIBLE PROTEIN-LIKE"/>
    <property type="match status" value="1"/>
</dbReference>
<accession>A0A067GJ61</accession>
<gene>
    <name evidence="4" type="ORF">CISIN_1g041936mg</name>
</gene>
<dbReference type="InterPro" id="IPR011990">
    <property type="entry name" value="TPR-like_helical_dom_sf"/>
</dbReference>
<sequence>NGFISRLRTNLNLFSQKHHRYLATSSILSSGDKTPLTSKDKTRAALTLLKSESNPEKILEICRAAALTPESHLDRLAFSIAINKLSEANYFNGISQYLEELKTRPDLQNERFHAHSIILYGQANMTEHAVRTFKEMDEHKLRHSVGAFNALLLALTIAKDYKEVKRVFIEFPKTYGIKPDLDTYNRVIKAFCESSDSSSAYSILAEMDRKSIKPNASSFGALVAGFYKEEKYEDVNKVLQMMERYGMKSGVSMYNVRIHSLCKLRKCAEAKALLDEMLSKGMKPNSVTYSHFIYGFCKDGNFEEAKKFYRIMSNSGLSPNSSVYFTMVYFMCKGGDYETALGFCKESIAKGWVPNFTTMKSLVTGLAGASKVSEAKELIGLVKEKFTKNVDTWNEIEAGLPQ</sequence>
<dbReference type="Gene3D" id="1.25.40.10">
    <property type="entry name" value="Tetratricopeptide repeat domain"/>
    <property type="match status" value="2"/>
</dbReference>
<feature type="repeat" description="PPR" evidence="3">
    <location>
        <begin position="285"/>
        <end position="319"/>
    </location>
</feature>
<protein>
    <recommendedName>
        <fullName evidence="6">Pentacotripeptide-repeat region of PRORP domain-containing protein</fullName>
    </recommendedName>
</protein>
<dbReference type="Proteomes" id="UP000027120">
    <property type="component" value="Unassembled WGS sequence"/>
</dbReference>